<gene>
    <name evidence="2" type="ORF">MIND_00524700</name>
</gene>
<dbReference type="GeneID" id="59344550"/>
<comment type="caution">
    <text evidence="2">The sequence shown here is derived from an EMBL/GenBank/DDBJ whole genome shotgun (WGS) entry which is preliminary data.</text>
</comment>
<protein>
    <submittedName>
        <fullName evidence="2">F-box domain-containing protein</fullName>
    </submittedName>
</protein>
<dbReference type="AlphaFoldDB" id="A0A8H6W745"/>
<accession>A0A8H6W745</accession>
<dbReference type="OrthoDB" id="3047730at2759"/>
<feature type="compositionally biased region" description="Low complexity" evidence="1">
    <location>
        <begin position="192"/>
        <end position="214"/>
    </location>
</feature>
<dbReference type="Proteomes" id="UP000636479">
    <property type="component" value="Unassembled WGS sequence"/>
</dbReference>
<dbReference type="EMBL" id="JACAZF010000004">
    <property type="protein sequence ID" value="KAF7307307.1"/>
    <property type="molecule type" value="Genomic_DNA"/>
</dbReference>
<evidence type="ECO:0000256" key="1">
    <source>
        <dbReference type="SAM" id="MobiDB-lite"/>
    </source>
</evidence>
<keyword evidence="3" id="KW-1185">Reference proteome</keyword>
<dbReference type="RefSeq" id="XP_037222326.1">
    <property type="nucleotide sequence ID" value="XM_037362034.1"/>
</dbReference>
<name>A0A8H6W745_9AGAR</name>
<sequence>MHKTIASQLQEALPTMKLLDTFVLAEDARGGIWSELLDALSAVPRPFKLVLDCYWDPDDDQDPLVLAPRTCELNLTGFTFPFPIVFDESGRNVSRRPPDAWDSEVKNVRSIFAASSSTLSSVYLPGELFHAMQGLIWDALTDLCLEGLWPIFDKPSSPAQLADNKPITSSTESSESVSAPAPPISKADEESTAPSNPSTSATSTSESESPLTTGPVGGAATSNETAIAAVESLPPPHCSPILSVLEAMPNLRFLDLRMVHHGDDPQPVGALICSADGSSTPAAPDTFLRHVKRFQATSLSMDDRIVDFLPPTLEVLSLPMFPYMLQGNTLRAVQSPSGLLAQLKKSSFPELISLTLWYSIASLEDLEDEEPLLDFLSTAFPSVEILELSRRWEARVPALQGRWDALPVAKKLASNFKCLKSLMFDLDLPERYGRPPVILANREFREMVVRLHSMAEEIANVAPWLQRIGLYREFGHDPHLFWETWNVVPAADGKVGLDRPPPPVNDSVFY</sequence>
<proteinExistence type="predicted"/>
<evidence type="ECO:0000313" key="2">
    <source>
        <dbReference type="EMBL" id="KAF7307307.1"/>
    </source>
</evidence>
<reference evidence="2" key="1">
    <citation type="submission" date="2020-05" db="EMBL/GenBank/DDBJ databases">
        <title>Mycena genomes resolve the evolution of fungal bioluminescence.</title>
        <authorList>
            <person name="Tsai I.J."/>
        </authorList>
    </citation>
    <scope>NUCLEOTIDE SEQUENCE</scope>
    <source>
        <strain evidence="2">171206Taipei</strain>
    </source>
</reference>
<feature type="region of interest" description="Disordered" evidence="1">
    <location>
        <begin position="159"/>
        <end position="220"/>
    </location>
</feature>
<organism evidence="2 3">
    <name type="scientific">Mycena indigotica</name>
    <dbReference type="NCBI Taxonomy" id="2126181"/>
    <lineage>
        <taxon>Eukaryota</taxon>
        <taxon>Fungi</taxon>
        <taxon>Dikarya</taxon>
        <taxon>Basidiomycota</taxon>
        <taxon>Agaricomycotina</taxon>
        <taxon>Agaricomycetes</taxon>
        <taxon>Agaricomycetidae</taxon>
        <taxon>Agaricales</taxon>
        <taxon>Marasmiineae</taxon>
        <taxon>Mycenaceae</taxon>
        <taxon>Mycena</taxon>
    </lineage>
</organism>
<feature type="compositionally biased region" description="Low complexity" evidence="1">
    <location>
        <begin position="166"/>
        <end position="179"/>
    </location>
</feature>
<evidence type="ECO:0000313" key="3">
    <source>
        <dbReference type="Proteomes" id="UP000636479"/>
    </source>
</evidence>